<reference evidence="2" key="1">
    <citation type="submission" date="2017-09" db="EMBL/GenBank/DDBJ databases">
        <title>Polyketide synthases of a Diaporthe helianthi virulent isolate.</title>
        <authorList>
            <person name="Baroncelli R."/>
        </authorList>
    </citation>
    <scope>NUCLEOTIDE SEQUENCE [LARGE SCALE GENOMIC DNA]</scope>
    <source>
        <strain evidence="2">7/96</strain>
    </source>
</reference>
<organism evidence="2 3">
    <name type="scientific">Diaporthe helianthi</name>
    <dbReference type="NCBI Taxonomy" id="158607"/>
    <lineage>
        <taxon>Eukaryota</taxon>
        <taxon>Fungi</taxon>
        <taxon>Dikarya</taxon>
        <taxon>Ascomycota</taxon>
        <taxon>Pezizomycotina</taxon>
        <taxon>Sordariomycetes</taxon>
        <taxon>Sordariomycetidae</taxon>
        <taxon>Diaporthales</taxon>
        <taxon>Diaporthaceae</taxon>
        <taxon>Diaporthe</taxon>
    </lineage>
</organism>
<evidence type="ECO:0000313" key="2">
    <source>
        <dbReference type="EMBL" id="POS76766.1"/>
    </source>
</evidence>
<gene>
    <name evidence="2" type="ORF">DHEL01_v204831</name>
</gene>
<dbReference type="AlphaFoldDB" id="A0A2P5I2M3"/>
<dbReference type="InParanoid" id="A0A2P5I2M3"/>
<evidence type="ECO:0000256" key="1">
    <source>
        <dbReference type="SAM" id="MobiDB-lite"/>
    </source>
</evidence>
<dbReference type="EMBL" id="MAVT02000334">
    <property type="protein sequence ID" value="POS76766.1"/>
    <property type="molecule type" value="Genomic_DNA"/>
</dbReference>
<accession>A0A2P5I2M3</accession>
<evidence type="ECO:0000313" key="3">
    <source>
        <dbReference type="Proteomes" id="UP000094444"/>
    </source>
</evidence>
<name>A0A2P5I2M3_DIAHE</name>
<proteinExistence type="predicted"/>
<keyword evidence="3" id="KW-1185">Reference proteome</keyword>
<protein>
    <submittedName>
        <fullName evidence="2">Uncharacterized protein</fullName>
    </submittedName>
</protein>
<dbReference type="Proteomes" id="UP000094444">
    <property type="component" value="Unassembled WGS sequence"/>
</dbReference>
<sequence>MDEASPTINEIPRSATSESVTSPGGGPESDAGQPGTAAHEGATSDISAFSAVPELPGLRTHGGRDVTPEDVKEVIHLLGQAGAPACVAGVYALRYFGAGRISSEFDICIPDETLDDARIIFENDARFEEVPPAPPLMTSLRHTRPTFLMKDVYFVFILIPASDYFIDPSPDSCELSIKGIPYPKLHHFARSLLVLQNPSDLCDFIDGMDLDKEWGESNLDFDDLQQKGLEFSRKQNDVLEQMGLGSLKLDVDYRGMWNIEVDEKEKRIEPMKKGRYKTRWRRIKNDRDPRTKDRPL</sequence>
<feature type="region of interest" description="Disordered" evidence="1">
    <location>
        <begin position="1"/>
        <end position="42"/>
    </location>
</feature>
<dbReference type="OrthoDB" id="3259529at2759"/>
<comment type="caution">
    <text evidence="2">The sequence shown here is derived from an EMBL/GenBank/DDBJ whole genome shotgun (WGS) entry which is preliminary data.</text>
</comment>